<dbReference type="InterPro" id="IPR018988">
    <property type="entry name" value="DUF2000"/>
</dbReference>
<proteinExistence type="predicted"/>
<evidence type="ECO:0000313" key="1">
    <source>
        <dbReference type="EMBL" id="KIX14692.1"/>
    </source>
</evidence>
<dbReference type="OrthoDB" id="9095096at2"/>
<accession>A0A0D2GIP9</accession>
<dbReference type="EMBL" id="AZAC01000009">
    <property type="protein sequence ID" value="KIX14692.1"/>
    <property type="molecule type" value="Genomic_DNA"/>
</dbReference>
<dbReference type="SUPFAM" id="SSF102462">
    <property type="entry name" value="Peptidyl-tRNA hydrolase II"/>
    <property type="match status" value="1"/>
</dbReference>
<sequence>MKIVMLVNKKLPVGLATNTAAVLGISLGKAKKEIIGADLKDGSDIVHKGITSESIPILGADSQTLKQIYDKAIANNQVEVIDFSQLAQRCRDYKDYSQRLSQTRNQDLELSGLCLCGPKKDIQKLTGSLGLYH</sequence>
<dbReference type="RefSeq" id="WP_044347667.1">
    <property type="nucleotide sequence ID" value="NZ_AZAC01000009.1"/>
</dbReference>
<evidence type="ECO:0000313" key="2">
    <source>
        <dbReference type="Proteomes" id="UP000032233"/>
    </source>
</evidence>
<name>A0A0D2GIP9_9BACT</name>
<reference evidence="1 2" key="1">
    <citation type="submission" date="2013-11" db="EMBL/GenBank/DDBJ databases">
        <title>Metagenomic analysis of a methanogenic consortium involved in long chain n-alkane degradation.</title>
        <authorList>
            <person name="Davidova I.A."/>
            <person name="Callaghan A.V."/>
            <person name="Wawrik B."/>
            <person name="Pruitt S."/>
            <person name="Marks C."/>
            <person name="Duncan K.E."/>
            <person name="Suflita J.M."/>
        </authorList>
    </citation>
    <scope>NUCLEOTIDE SEQUENCE [LARGE SCALE GENOMIC DNA]</scope>
    <source>
        <strain evidence="1 2">SPR</strain>
    </source>
</reference>
<dbReference type="STRING" id="1429043.X474_07435"/>
<dbReference type="InterPro" id="IPR017021">
    <property type="entry name" value="UCP033763"/>
</dbReference>
<dbReference type="InParanoid" id="A0A0D2GIP9"/>
<evidence type="ECO:0008006" key="3">
    <source>
        <dbReference type="Google" id="ProtNLM"/>
    </source>
</evidence>
<protein>
    <recommendedName>
        <fullName evidence="3">DUF2000 domain-containing protein</fullName>
    </recommendedName>
</protein>
<dbReference type="AlphaFoldDB" id="A0A0D2GIP9"/>
<keyword evidence="2" id="KW-1185">Reference proteome</keyword>
<organism evidence="1 2">
    <name type="scientific">Dethiosulfatarculus sandiegensis</name>
    <dbReference type="NCBI Taxonomy" id="1429043"/>
    <lineage>
        <taxon>Bacteria</taxon>
        <taxon>Pseudomonadati</taxon>
        <taxon>Thermodesulfobacteriota</taxon>
        <taxon>Desulfarculia</taxon>
        <taxon>Desulfarculales</taxon>
        <taxon>Desulfarculaceae</taxon>
        <taxon>Dethiosulfatarculus</taxon>
    </lineage>
</organism>
<dbReference type="PIRSF" id="PIRSF033736">
    <property type="entry name" value="UCP033763"/>
    <property type="match status" value="1"/>
</dbReference>
<dbReference type="Pfam" id="PF09391">
    <property type="entry name" value="DUF2000"/>
    <property type="match status" value="1"/>
</dbReference>
<dbReference type="Gene3D" id="3.40.1490.10">
    <property type="entry name" value="Bit1"/>
    <property type="match status" value="1"/>
</dbReference>
<dbReference type="InterPro" id="IPR023476">
    <property type="entry name" value="Pep_tRNA_hydro_II_dom_sf"/>
</dbReference>
<dbReference type="Proteomes" id="UP000032233">
    <property type="component" value="Unassembled WGS sequence"/>
</dbReference>
<comment type="caution">
    <text evidence="1">The sequence shown here is derived from an EMBL/GenBank/DDBJ whole genome shotgun (WGS) entry which is preliminary data.</text>
</comment>
<gene>
    <name evidence="1" type="ORF">X474_07435</name>
</gene>